<accession>A0AAE1CDM7</accession>
<evidence type="ECO:0000313" key="3">
    <source>
        <dbReference type="Proteomes" id="UP001270362"/>
    </source>
</evidence>
<dbReference type="Proteomes" id="UP001270362">
    <property type="component" value="Unassembled WGS sequence"/>
</dbReference>
<comment type="caution">
    <text evidence="2">The sequence shown here is derived from an EMBL/GenBank/DDBJ whole genome shotgun (WGS) entry which is preliminary data.</text>
</comment>
<organism evidence="2 3">
    <name type="scientific">Podospora appendiculata</name>
    <dbReference type="NCBI Taxonomy" id="314037"/>
    <lineage>
        <taxon>Eukaryota</taxon>
        <taxon>Fungi</taxon>
        <taxon>Dikarya</taxon>
        <taxon>Ascomycota</taxon>
        <taxon>Pezizomycotina</taxon>
        <taxon>Sordariomycetes</taxon>
        <taxon>Sordariomycetidae</taxon>
        <taxon>Sordariales</taxon>
        <taxon>Podosporaceae</taxon>
        <taxon>Podospora</taxon>
    </lineage>
</organism>
<reference evidence="2" key="1">
    <citation type="journal article" date="2023" name="Mol. Phylogenet. Evol.">
        <title>Genome-scale phylogeny and comparative genomics of the fungal order Sordariales.</title>
        <authorList>
            <person name="Hensen N."/>
            <person name="Bonometti L."/>
            <person name="Westerberg I."/>
            <person name="Brannstrom I.O."/>
            <person name="Guillou S."/>
            <person name="Cros-Aarteil S."/>
            <person name="Calhoun S."/>
            <person name="Haridas S."/>
            <person name="Kuo A."/>
            <person name="Mondo S."/>
            <person name="Pangilinan J."/>
            <person name="Riley R."/>
            <person name="LaButti K."/>
            <person name="Andreopoulos B."/>
            <person name="Lipzen A."/>
            <person name="Chen C."/>
            <person name="Yan M."/>
            <person name="Daum C."/>
            <person name="Ng V."/>
            <person name="Clum A."/>
            <person name="Steindorff A."/>
            <person name="Ohm R.A."/>
            <person name="Martin F."/>
            <person name="Silar P."/>
            <person name="Natvig D.O."/>
            <person name="Lalanne C."/>
            <person name="Gautier V."/>
            <person name="Ament-Velasquez S.L."/>
            <person name="Kruys A."/>
            <person name="Hutchinson M.I."/>
            <person name="Powell A.J."/>
            <person name="Barry K."/>
            <person name="Miller A.N."/>
            <person name="Grigoriev I.V."/>
            <person name="Debuchy R."/>
            <person name="Gladieux P."/>
            <person name="Hiltunen Thoren M."/>
            <person name="Johannesson H."/>
        </authorList>
    </citation>
    <scope>NUCLEOTIDE SEQUENCE</scope>
    <source>
        <strain evidence="2">CBS 314.62</strain>
    </source>
</reference>
<keyword evidence="3" id="KW-1185">Reference proteome</keyword>
<feature type="region of interest" description="Disordered" evidence="1">
    <location>
        <begin position="202"/>
        <end position="228"/>
    </location>
</feature>
<dbReference type="AlphaFoldDB" id="A0AAE1CDM7"/>
<evidence type="ECO:0000313" key="2">
    <source>
        <dbReference type="EMBL" id="KAK3689762.1"/>
    </source>
</evidence>
<sequence>MASMRRQGLEQELLPKQHLSPVHSLVSCMEILDVGAQQGGCEEVVNQKDERVKDWSEEQRECKRSLGGPGESGSTSRPMWIRLPSCPGAVGSGEWAWAWRWLGTDWAHPTRRSISSFLAGSKSPATPPAHITLAHPPFLPPGSSTNLLLPSLFKPPPEPLRNNTHGISIQEVLKLHFCHSFIHPHLSPSLHFYPPIPTRASFSQQHGLPATEQAAHTQPIEPDLAAAI</sequence>
<name>A0AAE1CDM7_9PEZI</name>
<feature type="region of interest" description="Disordered" evidence="1">
    <location>
        <begin position="56"/>
        <end position="76"/>
    </location>
</feature>
<dbReference type="EMBL" id="JAULSO010000002">
    <property type="protein sequence ID" value="KAK3689762.1"/>
    <property type="molecule type" value="Genomic_DNA"/>
</dbReference>
<dbReference type="PROSITE" id="PS51257">
    <property type="entry name" value="PROKAR_LIPOPROTEIN"/>
    <property type="match status" value="1"/>
</dbReference>
<gene>
    <name evidence="2" type="ORF">B0T22DRAFT_462178</name>
</gene>
<proteinExistence type="predicted"/>
<evidence type="ECO:0000256" key="1">
    <source>
        <dbReference type="SAM" id="MobiDB-lite"/>
    </source>
</evidence>
<protein>
    <submittedName>
        <fullName evidence="2">Uncharacterized protein</fullName>
    </submittedName>
</protein>
<reference evidence="2" key="2">
    <citation type="submission" date="2023-06" db="EMBL/GenBank/DDBJ databases">
        <authorList>
            <consortium name="Lawrence Berkeley National Laboratory"/>
            <person name="Haridas S."/>
            <person name="Hensen N."/>
            <person name="Bonometti L."/>
            <person name="Westerberg I."/>
            <person name="Brannstrom I.O."/>
            <person name="Guillou S."/>
            <person name="Cros-Aarteil S."/>
            <person name="Calhoun S."/>
            <person name="Kuo A."/>
            <person name="Mondo S."/>
            <person name="Pangilinan J."/>
            <person name="Riley R."/>
            <person name="Labutti K."/>
            <person name="Andreopoulos B."/>
            <person name="Lipzen A."/>
            <person name="Chen C."/>
            <person name="Yanf M."/>
            <person name="Daum C."/>
            <person name="Ng V."/>
            <person name="Clum A."/>
            <person name="Steindorff A."/>
            <person name="Ohm R."/>
            <person name="Martin F."/>
            <person name="Silar P."/>
            <person name="Natvig D."/>
            <person name="Lalanne C."/>
            <person name="Gautier V."/>
            <person name="Ament-Velasquez S.L."/>
            <person name="Kruys A."/>
            <person name="Hutchinson M.I."/>
            <person name="Powell A.J."/>
            <person name="Barry K."/>
            <person name="Miller A.N."/>
            <person name="Grigoriev I.V."/>
            <person name="Debuchy R."/>
            <person name="Gladieux P."/>
            <person name="Thoren M.H."/>
            <person name="Johannesson H."/>
        </authorList>
    </citation>
    <scope>NUCLEOTIDE SEQUENCE</scope>
    <source>
        <strain evidence="2">CBS 314.62</strain>
    </source>
</reference>